<protein>
    <recommendedName>
        <fullName evidence="1">Prolyl 4-hydroxylase alpha subunit Fe(2+) 2OG dioxygenase domain-containing protein</fullName>
    </recommendedName>
</protein>
<gene>
    <name evidence="2" type="ORF">GCM10025770_31680</name>
</gene>
<feature type="domain" description="Prolyl 4-hydroxylase alpha subunit Fe(2+) 2OG dioxygenase" evidence="1">
    <location>
        <begin position="108"/>
        <end position="182"/>
    </location>
</feature>
<accession>A0ABP9QZ63</accession>
<keyword evidence="3" id="KW-1185">Reference proteome</keyword>
<dbReference type="PANTHER" id="PTHR35169">
    <property type="entry name" value="FE2OG DIOXYGENASE DOMAIN-CONTAINING PROTEIN"/>
    <property type="match status" value="1"/>
</dbReference>
<dbReference type="Gene3D" id="2.60.120.620">
    <property type="entry name" value="q2cbj1_9rhob like domain"/>
    <property type="match status" value="1"/>
</dbReference>
<organism evidence="2 3">
    <name type="scientific">Viridibacterium curvum</name>
    <dbReference type="NCBI Taxonomy" id="1101404"/>
    <lineage>
        <taxon>Bacteria</taxon>
        <taxon>Pseudomonadati</taxon>
        <taxon>Pseudomonadota</taxon>
        <taxon>Betaproteobacteria</taxon>
        <taxon>Rhodocyclales</taxon>
        <taxon>Rhodocyclaceae</taxon>
        <taxon>Viridibacterium</taxon>
    </lineage>
</organism>
<sequence length="199" mass="22653">MTNSYPAIQFGHARVIDSFIPATLHKQLTQFFSEPIWFYGWKSNSKKEHIPNGHWNVFFAGHMQGEGEDNCEAELLEQEFFAPINALWQQLKAGPLAGHEPVRVYANAHTYGTDGYVHTDSEQRNYYSTVCYLHPEWKADWAGETVFFNAERSDVMQAVFPRPGRIVSFHGAVPHAARAPSRDCPALRICLVFKTRLPA</sequence>
<dbReference type="Proteomes" id="UP001500547">
    <property type="component" value="Unassembled WGS sequence"/>
</dbReference>
<name>A0ABP9QZ63_9RHOO</name>
<dbReference type="PANTHER" id="PTHR35169:SF1">
    <property type="entry name" value="PROLYL 4-HYDROXYLASE ALPHA SUBUNIT FE(2+) 2OG DIOXYGENASE DOMAIN-CONTAINING PROTEIN"/>
    <property type="match status" value="1"/>
</dbReference>
<evidence type="ECO:0000313" key="2">
    <source>
        <dbReference type="EMBL" id="GAA5169741.1"/>
    </source>
</evidence>
<evidence type="ECO:0000259" key="1">
    <source>
        <dbReference type="Pfam" id="PF13640"/>
    </source>
</evidence>
<dbReference type="Pfam" id="PF13640">
    <property type="entry name" value="2OG-FeII_Oxy_3"/>
    <property type="match status" value="1"/>
</dbReference>
<dbReference type="RefSeq" id="WP_345534080.1">
    <property type="nucleotide sequence ID" value="NZ_BAABLD010000015.1"/>
</dbReference>
<dbReference type="EMBL" id="BAABLD010000015">
    <property type="protein sequence ID" value="GAA5169741.1"/>
    <property type="molecule type" value="Genomic_DNA"/>
</dbReference>
<proteinExistence type="predicted"/>
<reference evidence="3" key="1">
    <citation type="journal article" date="2019" name="Int. J. Syst. Evol. Microbiol.">
        <title>The Global Catalogue of Microorganisms (GCM) 10K type strain sequencing project: providing services to taxonomists for standard genome sequencing and annotation.</title>
        <authorList>
            <consortium name="The Broad Institute Genomics Platform"/>
            <consortium name="The Broad Institute Genome Sequencing Center for Infectious Disease"/>
            <person name="Wu L."/>
            <person name="Ma J."/>
        </authorList>
    </citation>
    <scope>NUCLEOTIDE SEQUENCE [LARGE SCALE GENOMIC DNA]</scope>
    <source>
        <strain evidence="3">JCM 18715</strain>
    </source>
</reference>
<comment type="caution">
    <text evidence="2">The sequence shown here is derived from an EMBL/GenBank/DDBJ whole genome shotgun (WGS) entry which is preliminary data.</text>
</comment>
<evidence type="ECO:0000313" key="3">
    <source>
        <dbReference type="Proteomes" id="UP001500547"/>
    </source>
</evidence>
<dbReference type="InterPro" id="IPR044862">
    <property type="entry name" value="Pro_4_hyd_alph_FE2OG_OXY"/>
</dbReference>